<proteinExistence type="predicted"/>
<dbReference type="RefSeq" id="WP_007577317.1">
    <property type="nucleotide sequence ID" value="NZ_AGUD01000251.1"/>
</dbReference>
<evidence type="ECO:0000256" key="1">
    <source>
        <dbReference type="SAM" id="Phobius"/>
    </source>
</evidence>
<feature type="transmembrane region" description="Helical" evidence="1">
    <location>
        <begin position="12"/>
        <end position="34"/>
    </location>
</feature>
<keyword evidence="1" id="KW-0472">Membrane</keyword>
<keyword evidence="1" id="KW-0812">Transmembrane</keyword>
<organism evidence="2 3">
    <name type="scientific">Patulibacter medicamentivorans</name>
    <dbReference type="NCBI Taxonomy" id="1097667"/>
    <lineage>
        <taxon>Bacteria</taxon>
        <taxon>Bacillati</taxon>
        <taxon>Actinomycetota</taxon>
        <taxon>Thermoleophilia</taxon>
        <taxon>Solirubrobacterales</taxon>
        <taxon>Patulibacteraceae</taxon>
        <taxon>Patulibacter</taxon>
    </lineage>
</organism>
<keyword evidence="3" id="KW-1185">Reference proteome</keyword>
<protein>
    <submittedName>
        <fullName evidence="2">Uncharacterized protein</fullName>
    </submittedName>
</protein>
<keyword evidence="1" id="KW-1133">Transmembrane helix</keyword>
<name>H0E928_9ACTN</name>
<evidence type="ECO:0000313" key="2">
    <source>
        <dbReference type="EMBL" id="EHN09806.1"/>
    </source>
</evidence>
<dbReference type="EMBL" id="AGUD01000251">
    <property type="protein sequence ID" value="EHN09806.1"/>
    <property type="molecule type" value="Genomic_DNA"/>
</dbReference>
<sequence>MTIHRQRRVAGGYGWYYLGFLIAAIGLVAVAYVLMTDSSQLELRPWRPVAYLVTIGVVAAVIRARASRRR</sequence>
<dbReference type="AlphaFoldDB" id="H0E928"/>
<evidence type="ECO:0000313" key="3">
    <source>
        <dbReference type="Proteomes" id="UP000005143"/>
    </source>
</evidence>
<gene>
    <name evidence="2" type="ORF">PAI11_33430</name>
</gene>
<feature type="transmembrane region" description="Helical" evidence="1">
    <location>
        <begin position="46"/>
        <end position="64"/>
    </location>
</feature>
<reference evidence="2 3" key="1">
    <citation type="journal article" date="2013" name="Biodegradation">
        <title>Quantitative proteomic analysis of ibuprofen-degrading Patulibacter sp. strain I11.</title>
        <authorList>
            <person name="Almeida B."/>
            <person name="Kjeldal H."/>
            <person name="Lolas I."/>
            <person name="Knudsen A.D."/>
            <person name="Carvalho G."/>
            <person name="Nielsen K.L."/>
            <person name="Barreto Crespo M.T."/>
            <person name="Stensballe A."/>
            <person name="Nielsen J.L."/>
        </authorList>
    </citation>
    <scope>NUCLEOTIDE SEQUENCE [LARGE SCALE GENOMIC DNA]</scope>
    <source>
        <strain evidence="2 3">I11</strain>
    </source>
</reference>
<accession>H0E928</accession>
<comment type="caution">
    <text evidence="2">The sequence shown here is derived from an EMBL/GenBank/DDBJ whole genome shotgun (WGS) entry which is preliminary data.</text>
</comment>
<dbReference type="Proteomes" id="UP000005143">
    <property type="component" value="Unassembled WGS sequence"/>
</dbReference>